<sequence length="573" mass="63457">MANHKTLRLQSSNVSDIAFKHKMNDIGGCDKTAYGWHPLSPDGGTDETSYVSAVKTEFPLDDDMFAINKSTRPQQQPPPPSAAAPPPPPPPAPPSAPPSAPDDVMFAKPKSVPTATSDAAAASLQTAFCKKPPPPKVGIYRLQQRNAMQCSPTIPTTAAAIPPTQQIPYLLDDLPDMNQENITFNPVMNDVKTEASDEIYGGYESSPFGTTATPCAPQENVPVSCQNGSACVDAQQMDIYSFRELILRHLIQDISTTCAKLGLPTDAQNWTQEHGSRWISEMCQQFNLTPPRHTYLSGRALLSMTQKDFVALAPEGGDTLYAQLQLWKTAFESYHQQQNGGQSSGGMTAADNSMPKNNWMVPGQTMIGGEQMKNATVFGQQYPVNEMQQQQYFGNGAIGTAAPDGHAFFGNGVLPSPSDSDRSSTASMHDMGDEDCVDIQSMLQMQQDGMRFCGQMNGMNMNSAQTPPTEEQRPSPFPRHSGTVHLWHFIRELLDHPNKQYGSCVRWVDRDEGTFKIESSHHLARFWGQRKNRAQMNYDKLSRSLRQYYKKGIIQKPEKKQRLVYKFLPPYNL</sequence>
<comment type="similarity">
    <text evidence="1 3">Belongs to the ETS family.</text>
</comment>
<evidence type="ECO:0000259" key="5">
    <source>
        <dbReference type="PROSITE" id="PS50061"/>
    </source>
</evidence>
<organism evidence="7 8">
    <name type="scientific">Cylicocyclus nassatus</name>
    <name type="common">Nematode worm</name>
    <dbReference type="NCBI Taxonomy" id="53992"/>
    <lineage>
        <taxon>Eukaryota</taxon>
        <taxon>Metazoa</taxon>
        <taxon>Ecdysozoa</taxon>
        <taxon>Nematoda</taxon>
        <taxon>Chromadorea</taxon>
        <taxon>Rhabditida</taxon>
        <taxon>Rhabditina</taxon>
        <taxon>Rhabditomorpha</taxon>
        <taxon>Strongyloidea</taxon>
        <taxon>Strongylidae</taxon>
        <taxon>Cylicocyclus</taxon>
    </lineage>
</organism>
<dbReference type="Pfam" id="PF00178">
    <property type="entry name" value="Ets"/>
    <property type="match status" value="1"/>
</dbReference>
<dbReference type="PROSITE" id="PS00346">
    <property type="entry name" value="ETS_DOMAIN_2"/>
    <property type="match status" value="1"/>
</dbReference>
<gene>
    <name evidence="7" type="ORF">CYNAS_LOCUS10018</name>
</gene>
<keyword evidence="3" id="KW-0539">Nucleus</keyword>
<evidence type="ECO:0000313" key="8">
    <source>
        <dbReference type="Proteomes" id="UP001176961"/>
    </source>
</evidence>
<dbReference type="GO" id="GO:0000981">
    <property type="term" value="F:DNA-binding transcription factor activity, RNA polymerase II-specific"/>
    <property type="evidence" value="ECO:0007669"/>
    <property type="project" value="TreeGrafter"/>
</dbReference>
<proteinExistence type="inferred from homology"/>
<accession>A0AA36GTS7</accession>
<reference evidence="7" key="1">
    <citation type="submission" date="2023-07" db="EMBL/GenBank/DDBJ databases">
        <authorList>
            <consortium name="CYATHOMIX"/>
        </authorList>
    </citation>
    <scope>NUCLEOTIDE SEQUENCE</scope>
    <source>
        <strain evidence="7">N/A</strain>
    </source>
</reference>
<dbReference type="PANTHER" id="PTHR11849">
    <property type="entry name" value="ETS"/>
    <property type="match status" value="1"/>
</dbReference>
<dbReference type="InterPro" id="IPR036388">
    <property type="entry name" value="WH-like_DNA-bd_sf"/>
</dbReference>
<evidence type="ECO:0000259" key="6">
    <source>
        <dbReference type="PROSITE" id="PS51433"/>
    </source>
</evidence>
<evidence type="ECO:0000256" key="4">
    <source>
        <dbReference type="SAM" id="MobiDB-lite"/>
    </source>
</evidence>
<dbReference type="SUPFAM" id="SSF47769">
    <property type="entry name" value="SAM/Pointed domain"/>
    <property type="match status" value="1"/>
</dbReference>
<dbReference type="SUPFAM" id="SSF46785">
    <property type="entry name" value="Winged helix' DNA-binding domain"/>
    <property type="match status" value="1"/>
</dbReference>
<evidence type="ECO:0000256" key="2">
    <source>
        <dbReference type="ARBA" id="ARBA00023125"/>
    </source>
</evidence>
<dbReference type="InterPro" id="IPR013761">
    <property type="entry name" value="SAM/pointed_sf"/>
</dbReference>
<dbReference type="Pfam" id="PF02198">
    <property type="entry name" value="SAM_PNT"/>
    <property type="match status" value="1"/>
</dbReference>
<dbReference type="Gene3D" id="1.10.10.10">
    <property type="entry name" value="Winged helix-like DNA-binding domain superfamily/Winged helix DNA-binding domain"/>
    <property type="match status" value="1"/>
</dbReference>
<comment type="caution">
    <text evidence="7">The sequence shown here is derived from an EMBL/GenBank/DDBJ whole genome shotgun (WGS) entry which is preliminary data.</text>
</comment>
<evidence type="ECO:0000313" key="7">
    <source>
        <dbReference type="EMBL" id="CAJ0598035.1"/>
    </source>
</evidence>
<keyword evidence="2 3" id="KW-0238">DNA-binding</keyword>
<feature type="domain" description="PNT" evidence="6">
    <location>
        <begin position="249"/>
        <end position="331"/>
    </location>
</feature>
<evidence type="ECO:0008006" key="9">
    <source>
        <dbReference type="Google" id="ProtNLM"/>
    </source>
</evidence>
<dbReference type="Gene3D" id="1.10.150.50">
    <property type="entry name" value="Transcription Factor, Ets-1"/>
    <property type="match status" value="1"/>
</dbReference>
<dbReference type="InterPro" id="IPR036390">
    <property type="entry name" value="WH_DNA-bd_sf"/>
</dbReference>
<feature type="region of interest" description="Disordered" evidence="4">
    <location>
        <begin position="69"/>
        <end position="103"/>
    </location>
</feature>
<comment type="subcellular location">
    <subcellularLocation>
        <location evidence="3">Nucleus</location>
    </subcellularLocation>
</comment>
<feature type="compositionally biased region" description="Pro residues" evidence="4">
    <location>
        <begin position="75"/>
        <end position="100"/>
    </location>
</feature>
<dbReference type="Proteomes" id="UP001176961">
    <property type="component" value="Unassembled WGS sequence"/>
</dbReference>
<name>A0AA36GTS7_CYLNA</name>
<dbReference type="SMART" id="SM00413">
    <property type="entry name" value="ETS"/>
    <property type="match status" value="1"/>
</dbReference>
<dbReference type="InterPro" id="IPR003118">
    <property type="entry name" value="Pointed_dom"/>
</dbReference>
<evidence type="ECO:0000256" key="3">
    <source>
        <dbReference type="RuleBase" id="RU004019"/>
    </source>
</evidence>
<dbReference type="GO" id="GO:0030154">
    <property type="term" value="P:cell differentiation"/>
    <property type="evidence" value="ECO:0007669"/>
    <property type="project" value="TreeGrafter"/>
</dbReference>
<dbReference type="PROSITE" id="PS51433">
    <property type="entry name" value="PNT"/>
    <property type="match status" value="1"/>
</dbReference>
<dbReference type="GO" id="GO:0043565">
    <property type="term" value="F:sequence-specific DNA binding"/>
    <property type="evidence" value="ECO:0007669"/>
    <property type="project" value="InterPro"/>
</dbReference>
<dbReference type="PRINTS" id="PR00454">
    <property type="entry name" value="ETSDOMAIN"/>
</dbReference>
<dbReference type="FunFam" id="1.10.10.10:FF:000996">
    <property type="entry name" value="Predicted protein"/>
    <property type="match status" value="1"/>
</dbReference>
<dbReference type="InterPro" id="IPR000418">
    <property type="entry name" value="Ets_dom"/>
</dbReference>
<dbReference type="PROSITE" id="PS50061">
    <property type="entry name" value="ETS_DOMAIN_3"/>
    <property type="match status" value="1"/>
</dbReference>
<feature type="domain" description="ETS" evidence="5">
    <location>
        <begin position="484"/>
        <end position="568"/>
    </location>
</feature>
<dbReference type="SMART" id="SM00251">
    <property type="entry name" value="SAM_PNT"/>
    <property type="match status" value="1"/>
</dbReference>
<dbReference type="PANTHER" id="PTHR11849:SF182">
    <property type="entry name" value="SAM POINTED DOMAIN-CONTAINING ETS TRANSCRIPTION FACTOR"/>
    <property type="match status" value="1"/>
</dbReference>
<dbReference type="GO" id="GO:0005634">
    <property type="term" value="C:nucleus"/>
    <property type="evidence" value="ECO:0007669"/>
    <property type="project" value="UniProtKB-SubCell"/>
</dbReference>
<dbReference type="InterPro" id="IPR046328">
    <property type="entry name" value="ETS_fam"/>
</dbReference>
<protein>
    <recommendedName>
        <fullName evidence="9">DNA-binding protein D-ETS-4</fullName>
    </recommendedName>
</protein>
<dbReference type="EMBL" id="CATQJL010000223">
    <property type="protein sequence ID" value="CAJ0598035.1"/>
    <property type="molecule type" value="Genomic_DNA"/>
</dbReference>
<keyword evidence="8" id="KW-1185">Reference proteome</keyword>
<evidence type="ECO:0000256" key="1">
    <source>
        <dbReference type="ARBA" id="ARBA00005562"/>
    </source>
</evidence>
<dbReference type="AlphaFoldDB" id="A0AA36GTS7"/>